<feature type="region of interest" description="Disordered" evidence="1">
    <location>
        <begin position="332"/>
        <end position="363"/>
    </location>
</feature>
<dbReference type="SUPFAM" id="SSF53448">
    <property type="entry name" value="Nucleotide-diphospho-sugar transferases"/>
    <property type="match status" value="2"/>
</dbReference>
<gene>
    <name evidence="3" type="ORF">DCF25_08880</name>
</gene>
<feature type="region of interest" description="Disordered" evidence="1">
    <location>
        <begin position="286"/>
        <end position="313"/>
    </location>
</feature>
<dbReference type="Proteomes" id="UP000249354">
    <property type="component" value="Unassembled WGS sequence"/>
</dbReference>
<dbReference type="GO" id="GO:0016757">
    <property type="term" value="F:glycosyltransferase activity"/>
    <property type="evidence" value="ECO:0007669"/>
    <property type="project" value="InterPro"/>
</dbReference>
<evidence type="ECO:0000313" key="3">
    <source>
        <dbReference type="EMBL" id="PZO19048.1"/>
    </source>
</evidence>
<accession>A0A2W4WIJ9</accession>
<reference evidence="4" key="1">
    <citation type="submission" date="2018-04" db="EMBL/GenBank/DDBJ databases">
        <authorList>
            <person name="Cornet L."/>
        </authorList>
    </citation>
    <scope>NUCLEOTIDE SEQUENCE [LARGE SCALE GENOMIC DNA]</scope>
</reference>
<dbReference type="Pfam" id="PF01501">
    <property type="entry name" value="Glyco_transf_8"/>
    <property type="match status" value="1"/>
</dbReference>
<dbReference type="EMBL" id="QBMC01000047">
    <property type="protein sequence ID" value="PZO19048.1"/>
    <property type="molecule type" value="Genomic_DNA"/>
</dbReference>
<dbReference type="InterPro" id="IPR001173">
    <property type="entry name" value="Glyco_trans_2-like"/>
</dbReference>
<evidence type="ECO:0000313" key="4">
    <source>
        <dbReference type="Proteomes" id="UP000249354"/>
    </source>
</evidence>
<protein>
    <recommendedName>
        <fullName evidence="2">Glycosyltransferase 2-like domain-containing protein</fullName>
    </recommendedName>
</protein>
<evidence type="ECO:0000259" key="2">
    <source>
        <dbReference type="Pfam" id="PF00535"/>
    </source>
</evidence>
<evidence type="ECO:0000256" key="1">
    <source>
        <dbReference type="SAM" id="MobiDB-lite"/>
    </source>
</evidence>
<dbReference type="InterPro" id="IPR029044">
    <property type="entry name" value="Nucleotide-diphossugar_trans"/>
</dbReference>
<organism evidence="3 4">
    <name type="scientific">Leptolyngbya foveolarum</name>
    <dbReference type="NCBI Taxonomy" id="47253"/>
    <lineage>
        <taxon>Bacteria</taxon>
        <taxon>Bacillati</taxon>
        <taxon>Cyanobacteriota</taxon>
        <taxon>Cyanophyceae</taxon>
        <taxon>Leptolyngbyales</taxon>
        <taxon>Leptolyngbyaceae</taxon>
        <taxon>Leptolyngbya group</taxon>
        <taxon>Leptolyngbya</taxon>
    </lineage>
</organism>
<dbReference type="Gene3D" id="3.90.550.10">
    <property type="entry name" value="Spore Coat Polysaccharide Biosynthesis Protein SpsA, Chain A"/>
    <property type="match status" value="2"/>
</dbReference>
<comment type="caution">
    <text evidence="3">The sequence shown here is derived from an EMBL/GenBank/DDBJ whole genome shotgun (WGS) entry which is preliminary data.</text>
</comment>
<dbReference type="AlphaFoldDB" id="A0A2W4WIJ9"/>
<feature type="domain" description="Glycosyltransferase 2-like" evidence="2">
    <location>
        <begin position="395"/>
        <end position="534"/>
    </location>
</feature>
<name>A0A2W4WIJ9_9CYAN</name>
<feature type="compositionally biased region" description="Polar residues" evidence="1">
    <location>
        <begin position="347"/>
        <end position="359"/>
    </location>
</feature>
<dbReference type="InterPro" id="IPR002495">
    <property type="entry name" value="Glyco_trans_8"/>
</dbReference>
<proteinExistence type="predicted"/>
<sequence>MAPIKIYLGMQIEQSLAVDVLSYSIRAHTRSAVEITPLYEAVAAADIQIPTPSAPHLRPRTPFTFQRFAIPALCHYQGRAIYLDSDMLVFKDINELWQQPFTSSVNPEIAADLLSVPEPACSNRPPQYSVMLLNCEQLHWDAPQLLKQLEAGEWSYEQFVIEMASAAQKSASLPAGWNDLERYTSGQTALIHYTDMPRQPWLSTANPLCGLWCDVLLQAIAANAISRETVCDAIQRGWVRPSLLVQIDSDIANPQDLPAQIRARDRQTFTPPHIWQRYLRHPALQNARSRHGSAEPTPLIKRSPGPISRHILPLGGSAPTMLENLSTESSNNLNLLDTSIPPEPRQSKSSAPNLNTSEPHTTHPEDLIRIRPLYFLCVNYHSAALVSDLMHTLEDNQGIIIVNNSPTDRAIHALQSSTFGGGQVTVIDAPNNGGFGAGCNLGLQRICARSPQAIIWVINPDASIVSGAIAQVRRCLCNDPSIAILGTPVLDSANHLWFGSGRWASHPYPLGHRLQHYLQLSAARTLPSIRRSLLSVLRRLRSVRALLSARLRDRPPPPTHAPSRPRRLQHHRSIYSSQICPWHL</sequence>
<dbReference type="Pfam" id="PF00535">
    <property type="entry name" value="Glycos_transf_2"/>
    <property type="match status" value="1"/>
</dbReference>
<reference evidence="3 4" key="2">
    <citation type="submission" date="2018-06" db="EMBL/GenBank/DDBJ databases">
        <title>Metagenomic assembly of (sub)arctic Cyanobacteria and their associated microbiome from non-axenic cultures.</title>
        <authorList>
            <person name="Baurain D."/>
        </authorList>
    </citation>
    <scope>NUCLEOTIDE SEQUENCE [LARGE SCALE GENOMIC DNA]</scope>
    <source>
        <strain evidence="3">ULC129bin1</strain>
    </source>
</reference>